<dbReference type="PROSITE" id="PS50995">
    <property type="entry name" value="HTH_MARR_2"/>
    <property type="match status" value="1"/>
</dbReference>
<dbReference type="Gene3D" id="1.10.10.10">
    <property type="entry name" value="Winged helix-like DNA-binding domain superfamily/Winged helix DNA-binding domain"/>
    <property type="match status" value="1"/>
</dbReference>
<keyword evidence="2" id="KW-0238">DNA-binding</keyword>
<keyword evidence="3" id="KW-0804">Transcription</keyword>
<dbReference type="InterPro" id="IPR036388">
    <property type="entry name" value="WH-like_DNA-bd_sf"/>
</dbReference>
<proteinExistence type="predicted"/>
<dbReference type="AlphaFoldDB" id="A0A1U7IEH1"/>
<dbReference type="STRING" id="454136.NIES2119_21190"/>
<feature type="domain" description="HTH marR-type" evidence="4">
    <location>
        <begin position="23"/>
        <end position="160"/>
    </location>
</feature>
<organism evidence="5 6">
    <name type="scientific">[Phormidium ambiguum] IAM M-71</name>
    <dbReference type="NCBI Taxonomy" id="454136"/>
    <lineage>
        <taxon>Bacteria</taxon>
        <taxon>Bacillati</taxon>
        <taxon>Cyanobacteriota</taxon>
        <taxon>Cyanophyceae</taxon>
        <taxon>Oscillatoriophycideae</taxon>
        <taxon>Aerosakkonematales</taxon>
        <taxon>Aerosakkonemataceae</taxon>
        <taxon>Floridanema</taxon>
    </lineage>
</organism>
<evidence type="ECO:0000256" key="2">
    <source>
        <dbReference type="ARBA" id="ARBA00023125"/>
    </source>
</evidence>
<dbReference type="InterPro" id="IPR039422">
    <property type="entry name" value="MarR/SlyA-like"/>
</dbReference>
<evidence type="ECO:0000259" key="4">
    <source>
        <dbReference type="PROSITE" id="PS50995"/>
    </source>
</evidence>
<dbReference type="PANTHER" id="PTHR33164:SF104">
    <property type="entry name" value="TRANSCRIPTIONAL REGULATORY PROTEIN"/>
    <property type="match status" value="1"/>
</dbReference>
<dbReference type="PRINTS" id="PR00598">
    <property type="entry name" value="HTHMARR"/>
</dbReference>
<evidence type="ECO:0000313" key="6">
    <source>
        <dbReference type="Proteomes" id="UP000185860"/>
    </source>
</evidence>
<dbReference type="RefSeq" id="WP_073595493.1">
    <property type="nucleotide sequence ID" value="NZ_MRCE01000023.1"/>
</dbReference>
<dbReference type="Pfam" id="PF01047">
    <property type="entry name" value="MarR"/>
    <property type="match status" value="1"/>
</dbReference>
<comment type="caution">
    <text evidence="5">The sequence shown here is derived from an EMBL/GenBank/DDBJ whole genome shotgun (WGS) entry which is preliminary data.</text>
</comment>
<dbReference type="OrthoDB" id="9799747at2"/>
<gene>
    <name evidence="5" type="ORF">NIES2119_21190</name>
</gene>
<dbReference type="GO" id="GO:0003700">
    <property type="term" value="F:DNA-binding transcription factor activity"/>
    <property type="evidence" value="ECO:0007669"/>
    <property type="project" value="InterPro"/>
</dbReference>
<dbReference type="SUPFAM" id="SSF46785">
    <property type="entry name" value="Winged helix' DNA-binding domain"/>
    <property type="match status" value="1"/>
</dbReference>
<dbReference type="GO" id="GO:0006950">
    <property type="term" value="P:response to stress"/>
    <property type="evidence" value="ECO:0007669"/>
    <property type="project" value="TreeGrafter"/>
</dbReference>
<protein>
    <recommendedName>
        <fullName evidence="4">HTH marR-type domain-containing protein</fullName>
    </recommendedName>
</protein>
<sequence>MNNVEILAQVQRDWQKTRPDIDPSSMVTVLAIRRTALEEEKFTEKLFSKYDLNAATFGLLATLRCSAPPEGMTLTQLAQFVLVTPASITNRVDRLEERGLVKRQAVPGDRRRWLVQLTPSGESLVDEIIPKYLENERQLLSVLDDKEQQQLYLLLLKLLSGLSGFNSD</sequence>
<accession>A0A1U7IEH1</accession>
<evidence type="ECO:0000256" key="3">
    <source>
        <dbReference type="ARBA" id="ARBA00023163"/>
    </source>
</evidence>
<dbReference type="SMART" id="SM00347">
    <property type="entry name" value="HTH_MARR"/>
    <property type="match status" value="1"/>
</dbReference>
<keyword evidence="1" id="KW-0805">Transcription regulation</keyword>
<name>A0A1U7IEH1_9CYAN</name>
<dbReference type="PROSITE" id="PS01117">
    <property type="entry name" value="HTH_MARR_1"/>
    <property type="match status" value="1"/>
</dbReference>
<dbReference type="PANTHER" id="PTHR33164">
    <property type="entry name" value="TRANSCRIPTIONAL REGULATOR, MARR FAMILY"/>
    <property type="match status" value="1"/>
</dbReference>
<evidence type="ECO:0000313" key="5">
    <source>
        <dbReference type="EMBL" id="OKH35284.1"/>
    </source>
</evidence>
<dbReference type="GO" id="GO:0003677">
    <property type="term" value="F:DNA binding"/>
    <property type="evidence" value="ECO:0007669"/>
    <property type="project" value="UniProtKB-KW"/>
</dbReference>
<dbReference type="InterPro" id="IPR000835">
    <property type="entry name" value="HTH_MarR-typ"/>
</dbReference>
<dbReference type="InterPro" id="IPR023187">
    <property type="entry name" value="Tscrpt_reg_MarR-type_CS"/>
</dbReference>
<dbReference type="Proteomes" id="UP000185860">
    <property type="component" value="Unassembled WGS sequence"/>
</dbReference>
<reference evidence="5 6" key="1">
    <citation type="submission" date="2016-11" db="EMBL/GenBank/DDBJ databases">
        <title>Draft Genome Sequences of Nine Cyanobacterial Strains from Diverse Habitats.</title>
        <authorList>
            <person name="Zhu T."/>
            <person name="Hou S."/>
            <person name="Lu X."/>
            <person name="Hess W.R."/>
        </authorList>
    </citation>
    <scope>NUCLEOTIDE SEQUENCE [LARGE SCALE GENOMIC DNA]</scope>
    <source>
        <strain evidence="5 6">IAM M-71</strain>
    </source>
</reference>
<evidence type="ECO:0000256" key="1">
    <source>
        <dbReference type="ARBA" id="ARBA00023015"/>
    </source>
</evidence>
<dbReference type="InterPro" id="IPR036390">
    <property type="entry name" value="WH_DNA-bd_sf"/>
</dbReference>
<dbReference type="EMBL" id="MRCE01000023">
    <property type="protein sequence ID" value="OKH35284.1"/>
    <property type="molecule type" value="Genomic_DNA"/>
</dbReference>